<dbReference type="PROSITE" id="PS00486">
    <property type="entry name" value="DNA_MISMATCH_REPAIR_2"/>
    <property type="match status" value="1"/>
</dbReference>
<keyword evidence="8" id="KW-1185">Reference proteome</keyword>
<evidence type="ECO:0000256" key="5">
    <source>
        <dbReference type="SAM" id="MobiDB-lite"/>
    </source>
</evidence>
<dbReference type="PANTHER" id="PTHR11361:SF148">
    <property type="entry name" value="DNA MISMATCH REPAIR PROTEIN MSH6"/>
    <property type="match status" value="1"/>
</dbReference>
<comment type="caution">
    <text evidence="7">The sequence shown here is derived from an EMBL/GenBank/DDBJ whole genome shotgun (WGS) entry which is preliminary data.</text>
</comment>
<keyword evidence="4" id="KW-0238">DNA-binding</keyword>
<gene>
    <name evidence="7" type="ORF">NSK_003902</name>
</gene>
<dbReference type="SUPFAM" id="SSF52540">
    <property type="entry name" value="P-loop containing nucleoside triphosphate hydrolases"/>
    <property type="match status" value="1"/>
</dbReference>
<dbReference type="SUPFAM" id="SSF48334">
    <property type="entry name" value="DNA repair protein MutS, domain III"/>
    <property type="match status" value="1"/>
</dbReference>
<dbReference type="Pfam" id="PF00488">
    <property type="entry name" value="MutS_V"/>
    <property type="match status" value="1"/>
</dbReference>
<evidence type="ECO:0000313" key="7">
    <source>
        <dbReference type="EMBL" id="TFJ84870.1"/>
    </source>
</evidence>
<proteinExistence type="inferred from homology"/>
<sequence>MGSTFSVRFPPRCLKVSFGYGFGKRLVIDRHSVRDLELVSNARTGSQRESLFGYLNRTKTDVGAKALKANLLAPLTDKTTIDGRLDLIELLISRGGPETIEALQATLANLTSLDRMLAGIAVIENKEDLNMAKKMIHTVVLLKTFLQLAPTLVMELTQLLPEAPDNDANGGGIEVEDSEPPRAEALVRAIIAALSPPMFAEMVAFVQEYISESTIHDRSAKTRRLQECFAVSAGLCGLLDVARKTFLQSVEDIYALASTYAKDHGLPELRVLYSTSRGYYLSLPSSLADLPPVFIQCSLVKKTLQCTTQELTSLSRAADESANQCILLTCAVLRDNVLGKVREHVESLFKAVEAISLLDMLVGFADLVVSDQSGPWTRPEITAACQGESACGDPSPEAHEKTRSGCGSGALAIKQGRHPVVCKYVPAFVPNDAFAGRFGNMVVVSGVNGSGKTVFVKSLALIVVLAQIGCFVPAEAVSIPIRDRIFTSLSTADDMESNLSTFMSEMRRAAYIIDNLSPDSLVILDELGRGTSTMDGSALSYSIAEALLSSPALSFFVTHYRLLLLSGPGGQGLSSLYGNVRHVHLAASLAQDMRQLAFKHRVTEGPSSITCGYGIALAAHVGFPEDVLMDAERVKALLEAQEAKKEEEGKETTATELCEQPWKYEILRRLMLVKECIGEEGSERKTLQEVREMLQDVRATAVIKGQGRGNRGEDTNMEVEVYPQSRIKEEEGKEE</sequence>
<evidence type="ECO:0000259" key="6">
    <source>
        <dbReference type="PROSITE" id="PS00486"/>
    </source>
</evidence>
<dbReference type="Proteomes" id="UP000355283">
    <property type="component" value="Unassembled WGS sequence"/>
</dbReference>
<dbReference type="Gene3D" id="1.10.1420.10">
    <property type="match status" value="2"/>
</dbReference>
<accession>A0A4D9D0H3</accession>
<feature type="domain" description="DNA mismatch repair proteins mutS family" evidence="6">
    <location>
        <begin position="520"/>
        <end position="536"/>
    </location>
</feature>
<feature type="compositionally biased region" description="Basic and acidic residues" evidence="5">
    <location>
        <begin position="726"/>
        <end position="735"/>
    </location>
</feature>
<name>A0A4D9D0H3_9STRA</name>
<dbReference type="AlphaFoldDB" id="A0A4D9D0H3"/>
<dbReference type="GO" id="GO:0006298">
    <property type="term" value="P:mismatch repair"/>
    <property type="evidence" value="ECO:0007669"/>
    <property type="project" value="InterPro"/>
</dbReference>
<evidence type="ECO:0000256" key="1">
    <source>
        <dbReference type="ARBA" id="ARBA00006271"/>
    </source>
</evidence>
<dbReference type="GO" id="GO:0032301">
    <property type="term" value="C:MutSalpha complex"/>
    <property type="evidence" value="ECO:0007669"/>
    <property type="project" value="TreeGrafter"/>
</dbReference>
<dbReference type="OrthoDB" id="276261at2759"/>
<evidence type="ECO:0000256" key="4">
    <source>
        <dbReference type="ARBA" id="ARBA00023125"/>
    </source>
</evidence>
<evidence type="ECO:0000256" key="3">
    <source>
        <dbReference type="ARBA" id="ARBA00022840"/>
    </source>
</evidence>
<dbReference type="Gene3D" id="3.40.50.300">
    <property type="entry name" value="P-loop containing nucleotide triphosphate hydrolases"/>
    <property type="match status" value="1"/>
</dbReference>
<reference evidence="7 8" key="1">
    <citation type="submission" date="2019-01" db="EMBL/GenBank/DDBJ databases">
        <title>Nuclear Genome Assembly of the Microalgal Biofuel strain Nannochloropsis salina CCMP1776.</title>
        <authorList>
            <person name="Hovde B."/>
        </authorList>
    </citation>
    <scope>NUCLEOTIDE SEQUENCE [LARGE SCALE GENOMIC DNA]</scope>
    <source>
        <strain evidence="7 8">CCMP1776</strain>
    </source>
</reference>
<dbReference type="InterPro" id="IPR036187">
    <property type="entry name" value="DNA_mismatch_repair_MutS_sf"/>
</dbReference>
<dbReference type="EMBL" id="SDOX01000017">
    <property type="protein sequence ID" value="TFJ84870.1"/>
    <property type="molecule type" value="Genomic_DNA"/>
</dbReference>
<dbReference type="InterPro" id="IPR000432">
    <property type="entry name" value="DNA_mismatch_repair_MutS_C"/>
</dbReference>
<keyword evidence="3" id="KW-0067">ATP-binding</keyword>
<protein>
    <recommendedName>
        <fullName evidence="6">DNA mismatch repair proteins mutS family domain-containing protein</fullName>
    </recommendedName>
</protein>
<dbReference type="Pfam" id="PF05190">
    <property type="entry name" value="MutS_IV"/>
    <property type="match status" value="1"/>
</dbReference>
<dbReference type="InterPro" id="IPR007861">
    <property type="entry name" value="DNA_mismatch_repair_MutS_clamp"/>
</dbReference>
<dbReference type="InterPro" id="IPR045076">
    <property type="entry name" value="MutS"/>
</dbReference>
<dbReference type="SMART" id="SM00533">
    <property type="entry name" value="MUTSd"/>
    <property type="match status" value="1"/>
</dbReference>
<evidence type="ECO:0000256" key="2">
    <source>
        <dbReference type="ARBA" id="ARBA00022741"/>
    </source>
</evidence>
<dbReference type="PIRSF" id="PIRSF037677">
    <property type="entry name" value="DNA_mis_repair_Msh6"/>
    <property type="match status" value="1"/>
</dbReference>
<dbReference type="InterPro" id="IPR017261">
    <property type="entry name" value="DNA_mismatch_repair_MutS/MSH"/>
</dbReference>
<dbReference type="PANTHER" id="PTHR11361">
    <property type="entry name" value="DNA MISMATCH REPAIR PROTEIN MUTS FAMILY MEMBER"/>
    <property type="match status" value="1"/>
</dbReference>
<dbReference type="GO" id="GO:0030983">
    <property type="term" value="F:mismatched DNA binding"/>
    <property type="evidence" value="ECO:0007669"/>
    <property type="project" value="InterPro"/>
</dbReference>
<dbReference type="GO" id="GO:0140664">
    <property type="term" value="F:ATP-dependent DNA damage sensor activity"/>
    <property type="evidence" value="ECO:0007669"/>
    <property type="project" value="InterPro"/>
</dbReference>
<dbReference type="SMART" id="SM00534">
    <property type="entry name" value="MUTSac"/>
    <property type="match status" value="1"/>
</dbReference>
<feature type="region of interest" description="Disordered" evidence="5">
    <location>
        <begin position="705"/>
        <end position="735"/>
    </location>
</feature>
<dbReference type="CDD" id="cd03243">
    <property type="entry name" value="ABC_MutS_homologs"/>
    <property type="match status" value="1"/>
</dbReference>
<evidence type="ECO:0000313" key="8">
    <source>
        <dbReference type="Proteomes" id="UP000355283"/>
    </source>
</evidence>
<dbReference type="Pfam" id="PF05192">
    <property type="entry name" value="MutS_III"/>
    <property type="match status" value="1"/>
</dbReference>
<dbReference type="GO" id="GO:0005524">
    <property type="term" value="F:ATP binding"/>
    <property type="evidence" value="ECO:0007669"/>
    <property type="project" value="UniProtKB-KW"/>
</dbReference>
<dbReference type="InterPro" id="IPR027417">
    <property type="entry name" value="P-loop_NTPase"/>
</dbReference>
<organism evidence="7 8">
    <name type="scientific">Nannochloropsis salina CCMP1776</name>
    <dbReference type="NCBI Taxonomy" id="1027361"/>
    <lineage>
        <taxon>Eukaryota</taxon>
        <taxon>Sar</taxon>
        <taxon>Stramenopiles</taxon>
        <taxon>Ochrophyta</taxon>
        <taxon>Eustigmatophyceae</taxon>
        <taxon>Eustigmatales</taxon>
        <taxon>Monodopsidaceae</taxon>
        <taxon>Microchloropsis</taxon>
        <taxon>Microchloropsis salina</taxon>
    </lineage>
</organism>
<keyword evidence="2" id="KW-0547">Nucleotide-binding</keyword>
<dbReference type="InterPro" id="IPR007696">
    <property type="entry name" value="DNA_mismatch_repair_MutS_core"/>
</dbReference>
<comment type="similarity">
    <text evidence="1">Belongs to the DNA mismatch repair MutS family.</text>
</comment>